<keyword evidence="3" id="KW-1185">Reference proteome</keyword>
<protein>
    <submittedName>
        <fullName evidence="2">Filamentous hemagglutinin outer membrane protein</fullName>
    </submittedName>
</protein>
<evidence type="ECO:0000313" key="2">
    <source>
        <dbReference type="EMBL" id="GET44501.1"/>
    </source>
</evidence>
<dbReference type="InterPro" id="IPR012334">
    <property type="entry name" value="Pectin_lyas_fold"/>
</dbReference>
<comment type="caution">
    <text evidence="2">The sequence shown here is derived from an EMBL/GenBank/DDBJ whole genome shotgun (WGS) entry which is preliminary data.</text>
</comment>
<dbReference type="Pfam" id="PF05860">
    <property type="entry name" value="TPS"/>
    <property type="match status" value="1"/>
</dbReference>
<gene>
    <name evidence="2" type="ORF">MiSe_93310</name>
</gene>
<organism evidence="2 3">
    <name type="scientific">Microseira wollei NIES-4236</name>
    <dbReference type="NCBI Taxonomy" id="2530354"/>
    <lineage>
        <taxon>Bacteria</taxon>
        <taxon>Bacillati</taxon>
        <taxon>Cyanobacteriota</taxon>
        <taxon>Cyanophyceae</taxon>
        <taxon>Oscillatoriophycideae</taxon>
        <taxon>Aerosakkonematales</taxon>
        <taxon>Aerosakkonemataceae</taxon>
        <taxon>Microseira</taxon>
    </lineage>
</organism>
<dbReference type="AlphaFoldDB" id="A0AAV3XTA3"/>
<dbReference type="Proteomes" id="UP001050975">
    <property type="component" value="Unassembled WGS sequence"/>
</dbReference>
<evidence type="ECO:0000259" key="1">
    <source>
        <dbReference type="SMART" id="SM00912"/>
    </source>
</evidence>
<evidence type="ECO:0000313" key="3">
    <source>
        <dbReference type="Proteomes" id="UP001050975"/>
    </source>
</evidence>
<name>A0AAV3XTA3_9CYAN</name>
<dbReference type="InterPro" id="IPR008638">
    <property type="entry name" value="FhaB/CdiA-like_TPS"/>
</dbReference>
<feature type="domain" description="Filamentous haemagglutinin FhaB/tRNA nuclease CdiA-like TPS" evidence="1">
    <location>
        <begin position="31"/>
        <end position="146"/>
    </location>
</feature>
<dbReference type="NCBIfam" id="TIGR01901">
    <property type="entry name" value="adhes_NPXG"/>
    <property type="match status" value="1"/>
</dbReference>
<dbReference type="InterPro" id="IPR011050">
    <property type="entry name" value="Pectin_lyase_fold/virulence"/>
</dbReference>
<reference evidence="2" key="1">
    <citation type="submission" date="2019-10" db="EMBL/GenBank/DDBJ databases">
        <title>Draft genome sequece of Microseira wollei NIES-4236.</title>
        <authorList>
            <person name="Yamaguchi H."/>
            <person name="Suzuki S."/>
            <person name="Kawachi M."/>
        </authorList>
    </citation>
    <scope>NUCLEOTIDE SEQUENCE</scope>
    <source>
        <strain evidence="2">NIES-4236</strain>
    </source>
</reference>
<dbReference type="EMBL" id="BLAY01000378">
    <property type="protein sequence ID" value="GET44501.1"/>
    <property type="molecule type" value="Genomic_DNA"/>
</dbReference>
<proteinExistence type="predicted"/>
<dbReference type="Gene3D" id="2.160.20.10">
    <property type="entry name" value="Single-stranded right-handed beta-helix, Pectin lyase-like"/>
    <property type="match status" value="1"/>
</dbReference>
<dbReference type="SUPFAM" id="SSF51126">
    <property type="entry name" value="Pectin lyase-like"/>
    <property type="match status" value="1"/>
</dbReference>
<sequence>MLASNRWHWRIGVAIGLLAIALDKIALAQITPDGTLGTESTIVTPINQLRDQIEGGAIRGANLFHSFREFNIGAGRQVYFANPTGIENILTRVTGSTRSEILGTLGVLGNANIFLINPNGIVFGSNARLDLRGSFLASTASSFKFADGIEFSATNPQAPPLLTINVPMGLQFGVGAGAIATNVNLTPDAVSLNVDPGRTLALVGGDLRLEGGSTLQAPGGRIELGSVGDNSFVSFTPTPGGFVLGYEGVANFRDIQLLGRERAATVSTAGSGGGNIQVQSRKLTLDGSAVIELNAAVPTFL</sequence>
<accession>A0AAV3XTA3</accession>
<dbReference type="SMART" id="SM00912">
    <property type="entry name" value="Haemagg_act"/>
    <property type="match status" value="1"/>
</dbReference>